<organism evidence="2 3">
    <name type="scientific">Dentiscutata erythropus</name>
    <dbReference type="NCBI Taxonomy" id="1348616"/>
    <lineage>
        <taxon>Eukaryota</taxon>
        <taxon>Fungi</taxon>
        <taxon>Fungi incertae sedis</taxon>
        <taxon>Mucoromycota</taxon>
        <taxon>Glomeromycotina</taxon>
        <taxon>Glomeromycetes</taxon>
        <taxon>Diversisporales</taxon>
        <taxon>Gigasporaceae</taxon>
        <taxon>Dentiscutata</taxon>
    </lineage>
</organism>
<accession>A0A9N9IQ17</accession>
<protein>
    <submittedName>
        <fullName evidence="2">4556_t:CDS:1</fullName>
    </submittedName>
</protein>
<feature type="compositionally biased region" description="Basic residues" evidence="1">
    <location>
        <begin position="37"/>
        <end position="47"/>
    </location>
</feature>
<proteinExistence type="predicted"/>
<gene>
    <name evidence="2" type="ORF">DERYTH_LOCUS16376</name>
</gene>
<feature type="compositionally biased region" description="Low complexity" evidence="1">
    <location>
        <begin position="11"/>
        <end position="22"/>
    </location>
</feature>
<feature type="region of interest" description="Disordered" evidence="1">
    <location>
        <begin position="1"/>
        <end position="121"/>
    </location>
</feature>
<evidence type="ECO:0000313" key="3">
    <source>
        <dbReference type="Proteomes" id="UP000789405"/>
    </source>
</evidence>
<comment type="caution">
    <text evidence="2">The sequence shown here is derived from an EMBL/GenBank/DDBJ whole genome shotgun (WGS) entry which is preliminary data.</text>
</comment>
<dbReference type="Proteomes" id="UP000789405">
    <property type="component" value="Unassembled WGS sequence"/>
</dbReference>
<dbReference type="AlphaFoldDB" id="A0A9N9IQ17"/>
<feature type="compositionally biased region" description="Basic residues" evidence="1">
    <location>
        <begin position="84"/>
        <end position="113"/>
    </location>
</feature>
<reference evidence="2" key="1">
    <citation type="submission" date="2021-06" db="EMBL/GenBank/DDBJ databases">
        <authorList>
            <person name="Kallberg Y."/>
            <person name="Tangrot J."/>
            <person name="Rosling A."/>
        </authorList>
    </citation>
    <scope>NUCLEOTIDE SEQUENCE</scope>
    <source>
        <strain evidence="2">MA453B</strain>
    </source>
</reference>
<evidence type="ECO:0000256" key="1">
    <source>
        <dbReference type="SAM" id="MobiDB-lite"/>
    </source>
</evidence>
<sequence length="121" mass="14389">MQNFRQANVFTYHRSTTHETTTNDAPKQKEMLAKVHTQTHSKYRTKKTNVNSTITNVERKEVEMDETNKERTNQTQNDTNDARHQKHQRRKAPTGQHRQCKKRHQPTKKNRHQSTKEEPNG</sequence>
<evidence type="ECO:0000313" key="2">
    <source>
        <dbReference type="EMBL" id="CAG8745290.1"/>
    </source>
</evidence>
<name>A0A9N9IQ17_9GLOM</name>
<keyword evidence="3" id="KW-1185">Reference proteome</keyword>
<feature type="compositionally biased region" description="Basic and acidic residues" evidence="1">
    <location>
        <begin position="57"/>
        <end position="72"/>
    </location>
</feature>
<dbReference type="EMBL" id="CAJVPY010014226">
    <property type="protein sequence ID" value="CAG8745290.1"/>
    <property type="molecule type" value="Genomic_DNA"/>
</dbReference>